<dbReference type="EMBL" id="MBFU01000539">
    <property type="protein sequence ID" value="PVZ98542.1"/>
    <property type="molecule type" value="Genomic_DNA"/>
</dbReference>
<accession>A0A2U1J0N3</accession>
<name>A0A2U1J0N3_SMIAN</name>
<organism evidence="1 2">
    <name type="scientific">Smittium angustum</name>
    <dbReference type="NCBI Taxonomy" id="133377"/>
    <lineage>
        <taxon>Eukaryota</taxon>
        <taxon>Fungi</taxon>
        <taxon>Fungi incertae sedis</taxon>
        <taxon>Zoopagomycota</taxon>
        <taxon>Kickxellomycotina</taxon>
        <taxon>Harpellomycetes</taxon>
        <taxon>Harpellales</taxon>
        <taxon>Legeriomycetaceae</taxon>
        <taxon>Smittium</taxon>
    </lineage>
</organism>
<proteinExistence type="predicted"/>
<protein>
    <submittedName>
        <fullName evidence="1">Uncharacterized protein</fullName>
    </submittedName>
</protein>
<evidence type="ECO:0000313" key="1">
    <source>
        <dbReference type="EMBL" id="PVZ98542.1"/>
    </source>
</evidence>
<dbReference type="AlphaFoldDB" id="A0A2U1J0N3"/>
<gene>
    <name evidence="1" type="ORF">BB558_005452</name>
</gene>
<keyword evidence="2" id="KW-1185">Reference proteome</keyword>
<dbReference type="Proteomes" id="UP000245591">
    <property type="component" value="Unassembled WGS sequence"/>
</dbReference>
<sequence>MTKFAMKKISKNYSASENFIFRLSSQHMLPCSHMMFVIRHKKLQFEAFCDESWSKNLFLQEYNNSSSPVPLGLLRGLNKYKFAPPEFVRKKEKPKARQIESQNILELLINNKVGATNV</sequence>
<comment type="caution">
    <text evidence="1">The sequence shown here is derived from an EMBL/GenBank/DDBJ whole genome shotgun (WGS) entry which is preliminary data.</text>
</comment>
<reference evidence="1 2" key="1">
    <citation type="journal article" date="2018" name="MBio">
        <title>Comparative Genomics Reveals the Core Gene Toolbox for the Fungus-Insect Symbiosis.</title>
        <authorList>
            <person name="Wang Y."/>
            <person name="Stata M."/>
            <person name="Wang W."/>
            <person name="Stajich J.E."/>
            <person name="White M.M."/>
            <person name="Moncalvo J.M."/>
        </authorList>
    </citation>
    <scope>NUCLEOTIDE SEQUENCE [LARGE SCALE GENOMIC DNA]</scope>
    <source>
        <strain evidence="1 2">AUS-126-30</strain>
    </source>
</reference>
<evidence type="ECO:0000313" key="2">
    <source>
        <dbReference type="Proteomes" id="UP000245591"/>
    </source>
</evidence>